<dbReference type="EMBL" id="JAZHGC010000032">
    <property type="protein sequence ID" value="MEM5290077.1"/>
    <property type="molecule type" value="Genomic_DNA"/>
</dbReference>
<sequence length="114" mass="12521">MKVFMPRAAYEDSLMHITFTDDAPVFDGSSLTVRFTACVDSEPVVCAISAEALEDHFGADSPLEDVLLRAFERGRARIRSVCAEALDENGGESVILHSGLFRVEGMEPDRSLKK</sequence>
<dbReference type="InterPro" id="IPR009962">
    <property type="entry name" value="DUF1488"/>
</dbReference>
<comment type="caution">
    <text evidence="2">The sequence shown here is derived from an EMBL/GenBank/DDBJ whole genome shotgun (WGS) entry which is preliminary data.</text>
</comment>
<dbReference type="Gene3D" id="3.30.160.140">
    <property type="entry name" value="Shew3726-like"/>
    <property type="match status" value="1"/>
</dbReference>
<dbReference type="Proteomes" id="UP001494588">
    <property type="component" value="Unassembled WGS sequence"/>
</dbReference>
<dbReference type="InterPro" id="IPR000198">
    <property type="entry name" value="RhoGAP_dom"/>
</dbReference>
<protein>
    <submittedName>
        <fullName evidence="2">DUF1488 domain-containing protein</fullName>
    </submittedName>
</protein>
<reference evidence="2 3" key="1">
    <citation type="submission" date="2024-01" db="EMBL/GenBank/DDBJ databases">
        <title>The diversity of rhizobia nodulating Mimosa spp. in eleven states of Brazil covering several biomes is determined by host plant, location, and edaphic factors.</title>
        <authorList>
            <person name="Rouws L."/>
            <person name="Barauna A."/>
            <person name="Beukes C."/>
            <person name="De Faria S.M."/>
            <person name="Gross E."/>
            <person name="Dos Reis Junior F.B."/>
            <person name="Simon M."/>
            <person name="Maluk M."/>
            <person name="Odee D.W."/>
            <person name="Kenicer G."/>
            <person name="Young J.P.W."/>
            <person name="Reis V.M."/>
            <person name="Zilli J."/>
            <person name="James E.K."/>
        </authorList>
    </citation>
    <scope>NUCLEOTIDE SEQUENCE [LARGE SCALE GENOMIC DNA]</scope>
    <source>
        <strain evidence="2 3">JPY77</strain>
    </source>
</reference>
<dbReference type="SUPFAM" id="SSF160272">
    <property type="entry name" value="Shew3726-like"/>
    <property type="match status" value="1"/>
</dbReference>
<proteinExistence type="predicted"/>
<gene>
    <name evidence="2" type="ORF">V4C55_30575</name>
</gene>
<keyword evidence="3" id="KW-1185">Reference proteome</keyword>
<organism evidence="2 3">
    <name type="scientific">Paraburkholderia sabiae</name>
    <dbReference type="NCBI Taxonomy" id="273251"/>
    <lineage>
        <taxon>Bacteria</taxon>
        <taxon>Pseudomonadati</taxon>
        <taxon>Pseudomonadota</taxon>
        <taxon>Betaproteobacteria</taxon>
        <taxon>Burkholderiales</taxon>
        <taxon>Burkholderiaceae</taxon>
        <taxon>Paraburkholderia</taxon>
    </lineage>
</organism>
<feature type="domain" description="Rho-GAP" evidence="1">
    <location>
        <begin position="61"/>
        <end position="114"/>
    </location>
</feature>
<evidence type="ECO:0000313" key="2">
    <source>
        <dbReference type="EMBL" id="MEM5290077.1"/>
    </source>
</evidence>
<name>A0ABU9QKT6_9BURK</name>
<dbReference type="PROSITE" id="PS50238">
    <property type="entry name" value="RHOGAP"/>
    <property type="match status" value="1"/>
</dbReference>
<dbReference type="Pfam" id="PF07369">
    <property type="entry name" value="DUF1488"/>
    <property type="match status" value="1"/>
</dbReference>
<accession>A0ABU9QKT6</accession>
<evidence type="ECO:0000313" key="3">
    <source>
        <dbReference type="Proteomes" id="UP001494588"/>
    </source>
</evidence>
<dbReference type="InterPro" id="IPR036692">
    <property type="entry name" value="Shew3726-like_sf"/>
</dbReference>
<evidence type="ECO:0000259" key="1">
    <source>
        <dbReference type="PROSITE" id="PS50238"/>
    </source>
</evidence>